<dbReference type="GO" id="GO:0071013">
    <property type="term" value="C:catalytic step 2 spliceosome"/>
    <property type="evidence" value="ECO:0007005"/>
    <property type="project" value="FlyBase"/>
</dbReference>
<evidence type="ECO:0000313" key="2">
    <source>
        <dbReference type="EMBL" id="AAM11188.1"/>
    </source>
</evidence>
<organism evidence="2">
    <name type="scientific">Drosophila melanogaster</name>
    <name type="common">Fruit fly</name>
    <dbReference type="NCBI Taxonomy" id="7227"/>
    <lineage>
        <taxon>Eukaryota</taxon>
        <taxon>Metazoa</taxon>
        <taxon>Ecdysozoa</taxon>
        <taxon>Arthropoda</taxon>
        <taxon>Hexapoda</taxon>
        <taxon>Insecta</taxon>
        <taxon>Pterygota</taxon>
        <taxon>Neoptera</taxon>
        <taxon>Endopterygota</taxon>
        <taxon>Diptera</taxon>
        <taxon>Brachycera</taxon>
        <taxon>Muscomorpha</taxon>
        <taxon>Ephydroidea</taxon>
        <taxon>Drosophilidae</taxon>
        <taxon>Drosophila</taxon>
        <taxon>Sophophora</taxon>
    </lineage>
</organism>
<name>Q8SX58_DROME</name>
<dbReference type="ExpressionAtlas" id="Q8SX58">
    <property type="expression patterns" value="baseline and differential"/>
</dbReference>
<sequence length="143" mass="16705">MMARALQECPNAGELWAEAIFMETKPQRKTKSVDALKKCEHDPHVLLAVSKLFWSEHKFSKCRDWFNRTVKIDPDLGDAWAYFYKFELLHGTEAQQQEVLDRCISAEPTHGESWCRVSKNIQNWQFKTPEVLRAVVRELSIPI</sequence>
<dbReference type="InterPro" id="IPR011990">
    <property type="entry name" value="TPR-like_helical_dom_sf"/>
</dbReference>
<evidence type="ECO:0000256" key="1">
    <source>
        <dbReference type="ARBA" id="ARBA00022737"/>
    </source>
</evidence>
<dbReference type="InterPro" id="IPR045075">
    <property type="entry name" value="Syf1-like"/>
</dbReference>
<keyword evidence="1" id="KW-0677">Repeat</keyword>
<dbReference type="AlphaFoldDB" id="Q8SX58"/>
<dbReference type="SUPFAM" id="SSF48452">
    <property type="entry name" value="TPR-like"/>
    <property type="match status" value="1"/>
</dbReference>
<dbReference type="AGR" id="FB:FBgn0036828"/>
<reference evidence="2" key="1">
    <citation type="submission" date="2002-04" db="EMBL/GenBank/DDBJ databases">
        <authorList>
            <person name="Stapleton M."/>
            <person name="Brokstein P."/>
            <person name="Hong L."/>
            <person name="Agbayani A."/>
            <person name="Carlson J."/>
            <person name="Champe M."/>
            <person name="Chavez C."/>
            <person name="Dorsett V."/>
            <person name="Dresnek D."/>
            <person name="Farfan D."/>
            <person name="Frise E."/>
            <person name="George R."/>
            <person name="Gonzalez M."/>
            <person name="Guarin H."/>
            <person name="Kronmiller B."/>
            <person name="Li P."/>
            <person name="Liao G."/>
            <person name="Miranda A."/>
            <person name="Mungall C.J."/>
            <person name="Nunoo J."/>
            <person name="Pacleb J."/>
            <person name="Paragas V."/>
            <person name="Park S."/>
            <person name="Patel S."/>
            <person name="Phouanenavong S."/>
            <person name="Wan K."/>
            <person name="Yu C."/>
            <person name="Lewis S.E."/>
            <person name="Rubin G.M."/>
            <person name="Celniker S."/>
        </authorList>
    </citation>
    <scope>NUCLEOTIDE SEQUENCE</scope>
    <source>
        <strain evidence="2">Berkeley</strain>
    </source>
</reference>
<dbReference type="PANTHER" id="PTHR11246:SF1">
    <property type="entry name" value="PRE-MRNA-PROCESSING FACTOR 6"/>
    <property type="match status" value="1"/>
</dbReference>
<dbReference type="HOGENOM" id="CLU_007010_0_0_1"/>
<dbReference type="GO" id="GO:0003723">
    <property type="term" value="F:RNA binding"/>
    <property type="evidence" value="ECO:0000250"/>
    <property type="project" value="FlyBase"/>
</dbReference>
<dbReference type="GO" id="GO:0000398">
    <property type="term" value="P:mRNA splicing, via spliceosome"/>
    <property type="evidence" value="ECO:0000250"/>
    <property type="project" value="FlyBase"/>
</dbReference>
<dbReference type="OrthoDB" id="440128at2759"/>
<dbReference type="EMBL" id="AY094835">
    <property type="protein sequence ID" value="AAM11188.1"/>
    <property type="molecule type" value="mRNA"/>
</dbReference>
<dbReference type="GO" id="GO:0071011">
    <property type="term" value="C:precatalytic spliceosome"/>
    <property type="evidence" value="ECO:0007005"/>
    <property type="project" value="FlyBase"/>
</dbReference>
<gene>
    <name evidence="3" type="primary">Prp6</name>
    <name evidence="3" type="ORF">CG6841</name>
</gene>
<accession>Q8SX58</accession>
<dbReference type="FlyBase" id="FBgn0036828">
    <property type="gene designation" value="Prp6"/>
</dbReference>
<dbReference type="Gene3D" id="1.25.40.10">
    <property type="entry name" value="Tetratricopeptide repeat domain"/>
    <property type="match status" value="1"/>
</dbReference>
<dbReference type="Bgee" id="FBgn0036828">
    <property type="expression patterns" value="Expressed in adult olfactory receptor neuron Ir75d in antenna and 85 other cell types or tissues"/>
</dbReference>
<protein>
    <submittedName>
        <fullName evidence="2">LD43276p</fullName>
    </submittedName>
</protein>
<dbReference type="PeptideAtlas" id="Q8SX58"/>
<proteinExistence type="evidence at transcript level"/>
<dbReference type="PANTHER" id="PTHR11246">
    <property type="entry name" value="PRE-MRNA SPLICING FACTOR"/>
    <property type="match status" value="1"/>
</dbReference>
<dbReference type="GO" id="GO:0005634">
    <property type="term" value="C:nucleus"/>
    <property type="evidence" value="ECO:0000305"/>
    <property type="project" value="FlyBase"/>
</dbReference>
<evidence type="ECO:0000313" key="3">
    <source>
        <dbReference type="FlyBase" id="FBgn0036828"/>
    </source>
</evidence>
<dbReference type="GO" id="GO:0000381">
    <property type="term" value="P:regulation of alternative mRNA splicing, via spliceosome"/>
    <property type="evidence" value="ECO:0007001"/>
    <property type="project" value="FlyBase"/>
</dbReference>
<dbReference type="VEuPathDB" id="VectorBase:FBgn0036828"/>